<organism evidence="2 3">
    <name type="scientific">Janibacter limosus</name>
    <dbReference type="NCBI Taxonomy" id="53458"/>
    <lineage>
        <taxon>Bacteria</taxon>
        <taxon>Bacillati</taxon>
        <taxon>Actinomycetota</taxon>
        <taxon>Actinomycetes</taxon>
        <taxon>Micrococcales</taxon>
        <taxon>Intrasporangiaceae</taxon>
        <taxon>Janibacter</taxon>
    </lineage>
</organism>
<dbReference type="InterPro" id="IPR004360">
    <property type="entry name" value="Glyas_Fos-R_dOase_dom"/>
</dbReference>
<accession>A0A4V0ZAT6</accession>
<dbReference type="OrthoDB" id="9809391at2"/>
<dbReference type="AlphaFoldDB" id="A0A4V0ZAT6"/>
<dbReference type="Pfam" id="PF00903">
    <property type="entry name" value="Glyoxalase"/>
    <property type="match status" value="1"/>
</dbReference>
<reference evidence="2 3" key="1">
    <citation type="submission" date="2019-02" db="EMBL/GenBank/DDBJ databases">
        <title>Genomic data mining of an Antarctic deep-sea actinobacterium, Janibacterlimosus P3-3-X1.</title>
        <authorList>
            <person name="Liao L."/>
            <person name="Chen B."/>
        </authorList>
    </citation>
    <scope>NUCLEOTIDE SEQUENCE [LARGE SCALE GENOMIC DNA]</scope>
    <source>
        <strain evidence="2 3">P3-3-X1</strain>
    </source>
</reference>
<dbReference type="EMBL" id="CP036164">
    <property type="protein sequence ID" value="QBF45628.1"/>
    <property type="molecule type" value="Genomic_DNA"/>
</dbReference>
<evidence type="ECO:0000313" key="2">
    <source>
        <dbReference type="EMBL" id="QBF45628.1"/>
    </source>
</evidence>
<dbReference type="RefSeq" id="WP_130628864.1">
    <property type="nucleotide sequence ID" value="NZ_CP036164.1"/>
</dbReference>
<evidence type="ECO:0000259" key="1">
    <source>
        <dbReference type="PROSITE" id="PS51819"/>
    </source>
</evidence>
<dbReference type="STRING" id="1216970.GCA_001570985_01565"/>
<dbReference type="Gene3D" id="3.30.720.110">
    <property type="match status" value="1"/>
</dbReference>
<dbReference type="InterPro" id="IPR029068">
    <property type="entry name" value="Glyas_Bleomycin-R_OHBP_Dase"/>
</dbReference>
<dbReference type="InterPro" id="IPR037523">
    <property type="entry name" value="VOC_core"/>
</dbReference>
<keyword evidence="3" id="KW-1185">Reference proteome</keyword>
<feature type="domain" description="VOC" evidence="1">
    <location>
        <begin position="10"/>
        <end position="133"/>
    </location>
</feature>
<name>A0A4V0ZAT6_9MICO</name>
<sequence length="135" mass="14434">MDTTAETGTRTDHDIWSGITAADPLALRAWLLTLGFTEGILVEGDGGIVQHSEMLWPEGGRVMISSARPDDPHFTMPVGGAMLYVVTDEPDAVHARAEAAGATFTRPMEDSDYGSRGFSILDPEGNSWSFGTYAG</sequence>
<protein>
    <submittedName>
        <fullName evidence="2">Glyoxalase</fullName>
    </submittedName>
</protein>
<dbReference type="Proteomes" id="UP000290408">
    <property type="component" value="Chromosome"/>
</dbReference>
<dbReference type="Gene3D" id="3.30.720.120">
    <property type="match status" value="1"/>
</dbReference>
<dbReference type="KEGG" id="jli:EXU32_04740"/>
<dbReference type="PROSITE" id="PS51819">
    <property type="entry name" value="VOC"/>
    <property type="match status" value="1"/>
</dbReference>
<gene>
    <name evidence="2" type="ORF">EXU32_04740</name>
</gene>
<dbReference type="SUPFAM" id="SSF54593">
    <property type="entry name" value="Glyoxalase/Bleomycin resistance protein/Dihydroxybiphenyl dioxygenase"/>
    <property type="match status" value="1"/>
</dbReference>
<evidence type="ECO:0000313" key="3">
    <source>
        <dbReference type="Proteomes" id="UP000290408"/>
    </source>
</evidence>
<proteinExistence type="predicted"/>